<dbReference type="GO" id="GO:0016757">
    <property type="term" value="F:glycosyltransferase activity"/>
    <property type="evidence" value="ECO:0007669"/>
    <property type="project" value="UniProtKB-KW"/>
</dbReference>
<name>A0ABV7VWV1_9BURK</name>
<evidence type="ECO:0000313" key="2">
    <source>
        <dbReference type="Proteomes" id="UP001595729"/>
    </source>
</evidence>
<protein>
    <submittedName>
        <fullName evidence="1">Glycosyltransferase family 2 protein</fullName>
        <ecNumber evidence="1">2.4.-.-</ecNumber>
    </submittedName>
</protein>
<comment type="caution">
    <text evidence="1">The sequence shown here is derived from an EMBL/GenBank/DDBJ whole genome shotgun (WGS) entry which is preliminary data.</text>
</comment>
<keyword evidence="2" id="KW-1185">Reference proteome</keyword>
<dbReference type="SUPFAM" id="SSF53448">
    <property type="entry name" value="Nucleotide-diphospho-sugar transferases"/>
    <property type="match status" value="1"/>
</dbReference>
<accession>A0ABV7VWV1</accession>
<dbReference type="EMBL" id="JBHRXX010000001">
    <property type="protein sequence ID" value="MFC3682001.1"/>
    <property type="molecule type" value="Genomic_DNA"/>
</dbReference>
<dbReference type="Proteomes" id="UP001595729">
    <property type="component" value="Unassembled WGS sequence"/>
</dbReference>
<evidence type="ECO:0000313" key="1">
    <source>
        <dbReference type="EMBL" id="MFC3682001.1"/>
    </source>
</evidence>
<gene>
    <name evidence="1" type="ORF">ACFOPI_00260</name>
</gene>
<keyword evidence="1" id="KW-0328">Glycosyltransferase</keyword>
<dbReference type="RefSeq" id="WP_382169598.1">
    <property type="nucleotide sequence ID" value="NZ_JBHRXX010000001.1"/>
</dbReference>
<sequence length="291" mass="31699">MNVAVIVASLGRPDSVAVLLDRLAAQTQRPSQLILSMESPADAPPARDCPFPVEQVFGPRGSCAQRNRGLDRLSPDAGAVVFYDDDFVPSRFAIAGIARFFERHPGVAGAHGLVLADGIQGPGIAPDDAVRMVDAADAAGDPQTHTILAHTHGLYGCNMAYRASAIAGVRFDEHLPLYAWLEDLDFGGRVPGPLVHTDAFQGVHCGEKRGREKSGRRLGYSQVSNPVYLLRKATLPRRIALRMVLRNLLANHARLLHPEPWIDRRGRAAGNWLAILDILRGRADPRRILEL</sequence>
<reference evidence="2" key="1">
    <citation type="journal article" date="2019" name="Int. J. Syst. Evol. Microbiol.">
        <title>The Global Catalogue of Microorganisms (GCM) 10K type strain sequencing project: providing services to taxonomists for standard genome sequencing and annotation.</title>
        <authorList>
            <consortium name="The Broad Institute Genomics Platform"/>
            <consortium name="The Broad Institute Genome Sequencing Center for Infectious Disease"/>
            <person name="Wu L."/>
            <person name="Ma J."/>
        </authorList>
    </citation>
    <scope>NUCLEOTIDE SEQUENCE [LARGE SCALE GENOMIC DNA]</scope>
    <source>
        <strain evidence="2">KCTC 42501</strain>
    </source>
</reference>
<dbReference type="CDD" id="cd00761">
    <property type="entry name" value="Glyco_tranf_GTA_type"/>
    <property type="match status" value="1"/>
</dbReference>
<dbReference type="InterPro" id="IPR029044">
    <property type="entry name" value="Nucleotide-diphossugar_trans"/>
</dbReference>
<proteinExistence type="predicted"/>
<keyword evidence="1" id="KW-0808">Transferase</keyword>
<organism evidence="1 2">
    <name type="scientific">Hydrogenophaga luteola</name>
    <dbReference type="NCBI Taxonomy" id="1591122"/>
    <lineage>
        <taxon>Bacteria</taxon>
        <taxon>Pseudomonadati</taxon>
        <taxon>Pseudomonadota</taxon>
        <taxon>Betaproteobacteria</taxon>
        <taxon>Burkholderiales</taxon>
        <taxon>Comamonadaceae</taxon>
        <taxon>Hydrogenophaga</taxon>
    </lineage>
</organism>
<dbReference type="EC" id="2.4.-.-" evidence="1"/>
<dbReference type="Gene3D" id="3.90.550.10">
    <property type="entry name" value="Spore Coat Polysaccharide Biosynthesis Protein SpsA, Chain A"/>
    <property type="match status" value="1"/>
</dbReference>